<dbReference type="Proteomes" id="UP000000374">
    <property type="component" value="Chromosome"/>
</dbReference>
<name>A1WJ77_VEREI</name>
<evidence type="ECO:0000313" key="3">
    <source>
        <dbReference type="EMBL" id="ABM57684.1"/>
    </source>
</evidence>
<feature type="chain" id="PRO_5002639848" evidence="2">
    <location>
        <begin position="23"/>
        <end position="329"/>
    </location>
</feature>
<dbReference type="STRING" id="391735.Veis_1931"/>
<dbReference type="HOGENOM" id="CLU_045683_0_0_4"/>
<dbReference type="RefSeq" id="WP_011809690.1">
    <property type="nucleotide sequence ID" value="NC_008786.1"/>
</dbReference>
<dbReference type="Gene3D" id="3.40.190.10">
    <property type="entry name" value="Periplasmic binding protein-like II"/>
    <property type="match status" value="1"/>
</dbReference>
<gene>
    <name evidence="3" type="ordered locus">Veis_1931</name>
</gene>
<dbReference type="KEGG" id="vei:Veis_1931"/>
<dbReference type="InterPro" id="IPR005064">
    <property type="entry name" value="BUG"/>
</dbReference>
<dbReference type="AlphaFoldDB" id="A1WJ77"/>
<evidence type="ECO:0000256" key="1">
    <source>
        <dbReference type="ARBA" id="ARBA00006987"/>
    </source>
</evidence>
<evidence type="ECO:0000313" key="4">
    <source>
        <dbReference type="Proteomes" id="UP000000374"/>
    </source>
</evidence>
<dbReference type="Gene3D" id="3.40.190.150">
    <property type="entry name" value="Bordetella uptake gene, domain 1"/>
    <property type="match status" value="1"/>
</dbReference>
<dbReference type="InterPro" id="IPR042100">
    <property type="entry name" value="Bug_dom1"/>
</dbReference>
<proteinExistence type="inferred from homology"/>
<comment type="similarity">
    <text evidence="1">Belongs to the UPF0065 (bug) family.</text>
</comment>
<dbReference type="SUPFAM" id="SSF53850">
    <property type="entry name" value="Periplasmic binding protein-like II"/>
    <property type="match status" value="1"/>
</dbReference>
<dbReference type="PANTHER" id="PTHR42928">
    <property type="entry name" value="TRICARBOXYLATE-BINDING PROTEIN"/>
    <property type="match status" value="1"/>
</dbReference>
<dbReference type="eggNOG" id="COG3181">
    <property type="taxonomic scope" value="Bacteria"/>
</dbReference>
<dbReference type="EMBL" id="CP000542">
    <property type="protein sequence ID" value="ABM57684.1"/>
    <property type="molecule type" value="Genomic_DNA"/>
</dbReference>
<dbReference type="GeneID" id="76460528"/>
<dbReference type="PIRSF" id="PIRSF017082">
    <property type="entry name" value="YflP"/>
    <property type="match status" value="1"/>
</dbReference>
<evidence type="ECO:0000256" key="2">
    <source>
        <dbReference type="SAM" id="SignalP"/>
    </source>
</evidence>
<dbReference type="Pfam" id="PF03401">
    <property type="entry name" value="TctC"/>
    <property type="match status" value="1"/>
</dbReference>
<reference evidence="4" key="1">
    <citation type="submission" date="2006-12" db="EMBL/GenBank/DDBJ databases">
        <title>Complete sequence of chromosome 1 of Verminephrobacter eiseniae EF01-2.</title>
        <authorList>
            <person name="Copeland A."/>
            <person name="Lucas S."/>
            <person name="Lapidus A."/>
            <person name="Barry K."/>
            <person name="Detter J.C."/>
            <person name="Glavina del Rio T."/>
            <person name="Dalin E."/>
            <person name="Tice H."/>
            <person name="Pitluck S."/>
            <person name="Chertkov O."/>
            <person name="Brettin T."/>
            <person name="Bruce D."/>
            <person name="Han C."/>
            <person name="Tapia R."/>
            <person name="Gilna P."/>
            <person name="Schmutz J."/>
            <person name="Larimer F."/>
            <person name="Land M."/>
            <person name="Hauser L."/>
            <person name="Kyrpides N."/>
            <person name="Kim E."/>
            <person name="Stahl D."/>
            <person name="Richardson P."/>
        </authorList>
    </citation>
    <scope>NUCLEOTIDE SEQUENCE [LARGE SCALE GENOMIC DNA]</scope>
    <source>
        <strain evidence="4">EF01-2</strain>
    </source>
</reference>
<accession>A1WJ77</accession>
<sequence length="329" mass="34949">MKRKFLKQILATAAGLVPAMQAVPGLAQPATGWPDRPIRLIVPFPAGGATDSLARAIGESMATELGQSMIIDNRPGAGGIIGAEAAARAAGDGYTLLIGTNNTLVTGKYLYQKLPYDPSQFELIGLIGITPLILLANSTVPAKTLHELVAHAKENPGKLSYGSFGNGTTSHLAGELFKQMTGTEMLHVPYKGAFEGIPAILSGQIPLYFDTIVTGLPHVKSGKLHALGITTAHRSPMIPATPTIAEQGYPGYDIYPWYGLVAPKGIPGDVVEKLWRTLNRSLHDKQLVAKIEMTGAEVTAASPAQFAQMVRQDALKTEKLVRLAGIDLR</sequence>
<protein>
    <submittedName>
        <fullName evidence="3">Uncharacterized protein UPF0065</fullName>
    </submittedName>
</protein>
<organism evidence="3 4">
    <name type="scientific">Verminephrobacter eiseniae (strain EF01-2)</name>
    <dbReference type="NCBI Taxonomy" id="391735"/>
    <lineage>
        <taxon>Bacteria</taxon>
        <taxon>Pseudomonadati</taxon>
        <taxon>Pseudomonadota</taxon>
        <taxon>Betaproteobacteria</taxon>
        <taxon>Burkholderiales</taxon>
        <taxon>Comamonadaceae</taxon>
        <taxon>Verminephrobacter</taxon>
    </lineage>
</organism>
<keyword evidence="2" id="KW-0732">Signal</keyword>
<dbReference type="OrthoDB" id="8678477at2"/>
<keyword evidence="4" id="KW-1185">Reference proteome</keyword>
<dbReference type="PANTHER" id="PTHR42928:SF5">
    <property type="entry name" value="BLR1237 PROTEIN"/>
    <property type="match status" value="1"/>
</dbReference>
<dbReference type="CDD" id="cd13578">
    <property type="entry name" value="PBP2_Bug27"/>
    <property type="match status" value="1"/>
</dbReference>
<feature type="signal peptide" evidence="2">
    <location>
        <begin position="1"/>
        <end position="22"/>
    </location>
</feature>